<dbReference type="EMBL" id="OX459940">
    <property type="protein sequence ID" value="CAI9173903.1"/>
    <property type="molecule type" value="Genomic_DNA"/>
</dbReference>
<evidence type="ECO:0000313" key="1">
    <source>
        <dbReference type="EMBL" id="CAI9173903.1"/>
    </source>
</evidence>
<dbReference type="Proteomes" id="UP001176941">
    <property type="component" value="Chromosome 4"/>
</dbReference>
<organism evidence="1 2">
    <name type="scientific">Rangifer tarandus platyrhynchus</name>
    <name type="common">Svalbard reindeer</name>
    <dbReference type="NCBI Taxonomy" id="3082113"/>
    <lineage>
        <taxon>Eukaryota</taxon>
        <taxon>Metazoa</taxon>
        <taxon>Chordata</taxon>
        <taxon>Craniata</taxon>
        <taxon>Vertebrata</taxon>
        <taxon>Euteleostomi</taxon>
        <taxon>Mammalia</taxon>
        <taxon>Eutheria</taxon>
        <taxon>Laurasiatheria</taxon>
        <taxon>Artiodactyla</taxon>
        <taxon>Ruminantia</taxon>
        <taxon>Pecora</taxon>
        <taxon>Cervidae</taxon>
        <taxon>Odocoileinae</taxon>
        <taxon>Rangifer</taxon>
    </lineage>
</organism>
<reference evidence="1" key="1">
    <citation type="submission" date="2023-04" db="EMBL/GenBank/DDBJ databases">
        <authorList>
            <consortium name="ELIXIR-Norway"/>
        </authorList>
    </citation>
    <scope>NUCLEOTIDE SEQUENCE [LARGE SCALE GENOMIC DNA]</scope>
</reference>
<evidence type="ECO:0000313" key="2">
    <source>
        <dbReference type="Proteomes" id="UP001176941"/>
    </source>
</evidence>
<name>A0ABN8ZIY4_RANTA</name>
<accession>A0ABN8ZIY4</accession>
<proteinExistence type="predicted"/>
<keyword evidence="2" id="KW-1185">Reference proteome</keyword>
<feature type="non-terminal residue" evidence="1">
    <location>
        <position position="93"/>
    </location>
</feature>
<sequence>MHPSVTCGPIYQILTQSQLGPNTTLREDKTQSSWTEPVSTLVTQLLGGLRVSGDNMSQAEVTGVSGVTATSRAWTLATSTARKRAGGATSREL</sequence>
<protein>
    <submittedName>
        <fullName evidence="1">Uncharacterized protein</fullName>
    </submittedName>
</protein>
<gene>
    <name evidence="1" type="ORF">MRATA1EN1_LOCUS22865</name>
</gene>